<reference evidence="1 2" key="1">
    <citation type="journal article" date="2015" name="Genome Biol.">
        <title>Comparative genomics of Steinernema reveals deeply conserved gene regulatory networks.</title>
        <authorList>
            <person name="Dillman A.R."/>
            <person name="Macchietto M."/>
            <person name="Porter C.F."/>
            <person name="Rogers A."/>
            <person name="Williams B."/>
            <person name="Antoshechkin I."/>
            <person name="Lee M.M."/>
            <person name="Goodwin Z."/>
            <person name="Lu X."/>
            <person name="Lewis E.E."/>
            <person name="Goodrich-Blair H."/>
            <person name="Stock S.P."/>
            <person name="Adams B.J."/>
            <person name="Sternberg P.W."/>
            <person name="Mortazavi A."/>
        </authorList>
    </citation>
    <scope>NUCLEOTIDE SEQUENCE [LARGE SCALE GENOMIC DNA]</scope>
    <source>
        <strain evidence="1 2">ALL</strain>
    </source>
</reference>
<dbReference type="Proteomes" id="UP000298663">
    <property type="component" value="Unassembled WGS sequence"/>
</dbReference>
<dbReference type="AlphaFoldDB" id="A0A4U5M1Y9"/>
<evidence type="ECO:0000313" key="2">
    <source>
        <dbReference type="Proteomes" id="UP000298663"/>
    </source>
</evidence>
<reference evidence="1 2" key="2">
    <citation type="journal article" date="2019" name="G3 (Bethesda)">
        <title>Hybrid Assembly of the Genome of the Entomopathogenic Nematode Steinernema carpocapsae Identifies the X-Chromosome.</title>
        <authorList>
            <person name="Serra L."/>
            <person name="Macchietto M."/>
            <person name="Macias-Munoz A."/>
            <person name="McGill C.J."/>
            <person name="Rodriguez I.M."/>
            <person name="Rodriguez B."/>
            <person name="Murad R."/>
            <person name="Mortazavi A."/>
        </authorList>
    </citation>
    <scope>NUCLEOTIDE SEQUENCE [LARGE SCALE GENOMIC DNA]</scope>
    <source>
        <strain evidence="1 2">ALL</strain>
    </source>
</reference>
<proteinExistence type="predicted"/>
<accession>A0A4U5M1Y9</accession>
<protein>
    <submittedName>
        <fullName evidence="1">Uncharacterized protein</fullName>
    </submittedName>
</protein>
<gene>
    <name evidence="1" type="ORF">L596_026622</name>
</gene>
<dbReference type="EMBL" id="AZBU02000010">
    <property type="protein sequence ID" value="TKR62700.1"/>
    <property type="molecule type" value="Genomic_DNA"/>
</dbReference>
<evidence type="ECO:0000313" key="1">
    <source>
        <dbReference type="EMBL" id="TKR62700.1"/>
    </source>
</evidence>
<keyword evidence="2" id="KW-1185">Reference proteome</keyword>
<comment type="caution">
    <text evidence="1">The sequence shown here is derived from an EMBL/GenBank/DDBJ whole genome shotgun (WGS) entry which is preliminary data.</text>
</comment>
<organism evidence="1 2">
    <name type="scientific">Steinernema carpocapsae</name>
    <name type="common">Entomopathogenic nematode</name>
    <dbReference type="NCBI Taxonomy" id="34508"/>
    <lineage>
        <taxon>Eukaryota</taxon>
        <taxon>Metazoa</taxon>
        <taxon>Ecdysozoa</taxon>
        <taxon>Nematoda</taxon>
        <taxon>Chromadorea</taxon>
        <taxon>Rhabditida</taxon>
        <taxon>Tylenchina</taxon>
        <taxon>Panagrolaimomorpha</taxon>
        <taxon>Strongyloidoidea</taxon>
        <taxon>Steinernematidae</taxon>
        <taxon>Steinernema</taxon>
    </lineage>
</organism>
<sequence>MLYVTVVGNLVYLKCSTNKVAISFHEKPILKHALVRFLGDSLARIVYLVTQWIDPSFYALFCQLTDTSACFIT</sequence>
<name>A0A4U5M1Y9_STECR</name>